<dbReference type="PANTHER" id="PTHR12506:SF50">
    <property type="entry name" value="ZINC FINGER CCCH DOMAIN-CONTAINING PROTEIN 26"/>
    <property type="match status" value="1"/>
</dbReference>
<dbReference type="Pfam" id="PF00642">
    <property type="entry name" value="zf-CCCH"/>
    <property type="match status" value="2"/>
</dbReference>
<organism evidence="7 8">
    <name type="scientific">Ensete ventricosum</name>
    <name type="common">Abyssinian banana</name>
    <name type="synonym">Musa ensete</name>
    <dbReference type="NCBI Taxonomy" id="4639"/>
    <lineage>
        <taxon>Eukaryota</taxon>
        <taxon>Viridiplantae</taxon>
        <taxon>Streptophyta</taxon>
        <taxon>Embryophyta</taxon>
        <taxon>Tracheophyta</taxon>
        <taxon>Spermatophyta</taxon>
        <taxon>Magnoliopsida</taxon>
        <taxon>Liliopsida</taxon>
        <taxon>Zingiberales</taxon>
        <taxon>Musaceae</taxon>
        <taxon>Ensete</taxon>
    </lineage>
</organism>
<dbReference type="PROSITE" id="PS50103">
    <property type="entry name" value="ZF_C3H1"/>
    <property type="match status" value="3"/>
</dbReference>
<sequence>EDSPAGGGGQANPHPDRPGEPYCSFCLKTGLCTYGRKCKYNHPTITGLVSQHGDQFPQRDGQPECQFFLETGNCKFGGTYKYHHPHDKNEAQSLQLNILGLPIPKDEKSCPYYMKTGSSKFGVACKFNHPQPTNVGTMFPVQEPSVYGYTGSCASAIALSLAGGLSGWPLSTNSSMSSSKMNGFPAYMPLILPPTEATMPMHWGWSTYMDSLSSIPSNRTLRPNHRANTKHHAQLGSSMAVSLPERADQIRMPIYHENRWLLQIW</sequence>
<dbReference type="GO" id="GO:0003677">
    <property type="term" value="F:DNA binding"/>
    <property type="evidence" value="ECO:0007669"/>
    <property type="project" value="UniProtKB-KW"/>
</dbReference>
<evidence type="ECO:0000256" key="1">
    <source>
        <dbReference type="ARBA" id="ARBA00022723"/>
    </source>
</evidence>
<dbReference type="Proteomes" id="UP000287651">
    <property type="component" value="Unassembled WGS sequence"/>
</dbReference>
<dbReference type="AlphaFoldDB" id="A0A426ZG53"/>
<evidence type="ECO:0000313" key="8">
    <source>
        <dbReference type="Proteomes" id="UP000287651"/>
    </source>
</evidence>
<dbReference type="InterPro" id="IPR000571">
    <property type="entry name" value="Znf_CCCH"/>
</dbReference>
<feature type="domain" description="C3H1-type" evidence="6">
    <location>
        <begin position="104"/>
        <end position="132"/>
    </location>
</feature>
<dbReference type="EMBL" id="AMZH03006790">
    <property type="protein sequence ID" value="RRT62931.1"/>
    <property type="molecule type" value="Genomic_DNA"/>
</dbReference>
<accession>A0A426ZG53</accession>
<evidence type="ECO:0000256" key="4">
    <source>
        <dbReference type="ARBA" id="ARBA00023125"/>
    </source>
</evidence>
<dbReference type="PANTHER" id="PTHR12506">
    <property type="entry name" value="PROTEIN PHOSPHATASE RELATED"/>
    <property type="match status" value="1"/>
</dbReference>
<feature type="zinc finger region" description="C3H1-type" evidence="5">
    <location>
        <begin position="104"/>
        <end position="132"/>
    </location>
</feature>
<evidence type="ECO:0000259" key="6">
    <source>
        <dbReference type="PROSITE" id="PS50103"/>
    </source>
</evidence>
<dbReference type="SMART" id="SM00356">
    <property type="entry name" value="ZnF_C3H1"/>
    <property type="match status" value="3"/>
</dbReference>
<dbReference type="InterPro" id="IPR050974">
    <property type="entry name" value="Plant_ZF_CCCH"/>
</dbReference>
<keyword evidence="1 5" id="KW-0479">Metal-binding</keyword>
<reference evidence="7 8" key="1">
    <citation type="journal article" date="2014" name="Agronomy (Basel)">
        <title>A Draft Genome Sequence for Ensete ventricosum, the Drought-Tolerant Tree Against Hunger.</title>
        <authorList>
            <person name="Harrison J."/>
            <person name="Moore K.A."/>
            <person name="Paszkiewicz K."/>
            <person name="Jones T."/>
            <person name="Grant M."/>
            <person name="Ambacheew D."/>
            <person name="Muzemil S."/>
            <person name="Studholme D.J."/>
        </authorList>
    </citation>
    <scope>NUCLEOTIDE SEQUENCE [LARGE SCALE GENOMIC DNA]</scope>
</reference>
<keyword evidence="3 5" id="KW-0862">Zinc</keyword>
<dbReference type="Gene3D" id="2.30.30.1190">
    <property type="match status" value="1"/>
</dbReference>
<name>A0A426ZG53_ENSVE</name>
<protein>
    <recommendedName>
        <fullName evidence="6">C3H1-type domain-containing protein</fullName>
    </recommendedName>
</protein>
<feature type="non-terminal residue" evidence="7">
    <location>
        <position position="1"/>
    </location>
</feature>
<feature type="zinc finger region" description="C3H1-type" evidence="5">
    <location>
        <begin position="59"/>
        <end position="87"/>
    </location>
</feature>
<comment type="caution">
    <text evidence="7">The sequence shown here is derived from an EMBL/GenBank/DDBJ whole genome shotgun (WGS) entry which is preliminary data.</text>
</comment>
<evidence type="ECO:0000256" key="5">
    <source>
        <dbReference type="PROSITE-ProRule" id="PRU00723"/>
    </source>
</evidence>
<dbReference type="GO" id="GO:0008270">
    <property type="term" value="F:zinc ion binding"/>
    <property type="evidence" value="ECO:0007669"/>
    <property type="project" value="UniProtKB-KW"/>
</dbReference>
<feature type="domain" description="C3H1-type" evidence="6">
    <location>
        <begin position="59"/>
        <end position="87"/>
    </location>
</feature>
<gene>
    <name evidence="7" type="ORF">B296_00038965</name>
</gene>
<dbReference type="GO" id="GO:0003729">
    <property type="term" value="F:mRNA binding"/>
    <property type="evidence" value="ECO:0007669"/>
    <property type="project" value="TreeGrafter"/>
</dbReference>
<keyword evidence="4" id="KW-0238">DNA-binding</keyword>
<feature type="zinc finger region" description="C3H1-type" evidence="5">
    <location>
        <begin position="17"/>
        <end position="45"/>
    </location>
</feature>
<feature type="domain" description="C3H1-type" evidence="6">
    <location>
        <begin position="17"/>
        <end position="45"/>
    </location>
</feature>
<evidence type="ECO:0000256" key="2">
    <source>
        <dbReference type="ARBA" id="ARBA00022771"/>
    </source>
</evidence>
<evidence type="ECO:0000313" key="7">
    <source>
        <dbReference type="EMBL" id="RRT62931.1"/>
    </source>
</evidence>
<proteinExistence type="predicted"/>
<evidence type="ECO:0000256" key="3">
    <source>
        <dbReference type="ARBA" id="ARBA00022833"/>
    </source>
</evidence>
<dbReference type="Gene3D" id="4.10.1000.10">
    <property type="entry name" value="Zinc finger, CCCH-type"/>
    <property type="match status" value="1"/>
</dbReference>
<keyword evidence="2 5" id="KW-0863">Zinc-finger</keyword>